<keyword evidence="2" id="KW-1185">Reference proteome</keyword>
<organism evidence="1 2">
    <name type="scientific">Manihot esculenta</name>
    <name type="common">Cassava</name>
    <name type="synonym">Jatropha manihot</name>
    <dbReference type="NCBI Taxonomy" id="3983"/>
    <lineage>
        <taxon>Eukaryota</taxon>
        <taxon>Viridiplantae</taxon>
        <taxon>Streptophyta</taxon>
        <taxon>Embryophyta</taxon>
        <taxon>Tracheophyta</taxon>
        <taxon>Spermatophyta</taxon>
        <taxon>Magnoliopsida</taxon>
        <taxon>eudicotyledons</taxon>
        <taxon>Gunneridae</taxon>
        <taxon>Pentapetalae</taxon>
        <taxon>rosids</taxon>
        <taxon>fabids</taxon>
        <taxon>Malpighiales</taxon>
        <taxon>Euphorbiaceae</taxon>
        <taxon>Crotonoideae</taxon>
        <taxon>Manihoteae</taxon>
        <taxon>Manihot</taxon>
    </lineage>
</organism>
<proteinExistence type="predicted"/>
<gene>
    <name evidence="1" type="ORF">MANES_03G210301v8</name>
</gene>
<dbReference type="EMBL" id="CM004389">
    <property type="protein sequence ID" value="KAG8658947.1"/>
    <property type="molecule type" value="Genomic_DNA"/>
</dbReference>
<protein>
    <submittedName>
        <fullName evidence="1">Uncharacterized protein</fullName>
    </submittedName>
</protein>
<name>A0ACB7I277_MANES</name>
<comment type="caution">
    <text evidence="1">The sequence shown here is derived from an EMBL/GenBank/DDBJ whole genome shotgun (WGS) entry which is preliminary data.</text>
</comment>
<reference evidence="2" key="1">
    <citation type="journal article" date="2016" name="Nat. Biotechnol.">
        <title>Sequencing wild and cultivated cassava and related species reveals extensive interspecific hybridization and genetic diversity.</title>
        <authorList>
            <person name="Bredeson J.V."/>
            <person name="Lyons J.B."/>
            <person name="Prochnik S.E."/>
            <person name="Wu G.A."/>
            <person name="Ha C.M."/>
            <person name="Edsinger-Gonzales E."/>
            <person name="Grimwood J."/>
            <person name="Schmutz J."/>
            <person name="Rabbi I.Y."/>
            <person name="Egesi C."/>
            <person name="Nauluvula P."/>
            <person name="Lebot V."/>
            <person name="Ndunguru J."/>
            <person name="Mkamilo G."/>
            <person name="Bart R.S."/>
            <person name="Setter T.L."/>
            <person name="Gleadow R.M."/>
            <person name="Kulakow P."/>
            <person name="Ferguson M.E."/>
            <person name="Rounsley S."/>
            <person name="Rokhsar D.S."/>
        </authorList>
    </citation>
    <scope>NUCLEOTIDE SEQUENCE [LARGE SCALE GENOMIC DNA]</scope>
    <source>
        <strain evidence="2">cv. AM560-2</strain>
    </source>
</reference>
<evidence type="ECO:0000313" key="1">
    <source>
        <dbReference type="EMBL" id="KAG8658947.1"/>
    </source>
</evidence>
<evidence type="ECO:0000313" key="2">
    <source>
        <dbReference type="Proteomes" id="UP000091857"/>
    </source>
</evidence>
<dbReference type="Proteomes" id="UP000091857">
    <property type="component" value="Chromosome 3"/>
</dbReference>
<sequence length="151" mass="16878">MLNRGGSSGMEMYTVSGLGNAENYLIQSDINHLFTSPPLEQVEAMYNEGAPDFFVDQGLYYPTITNYGYYCTELESPGEWEDCHRIFGADGPEIHYAGVQTESSPCVNYTLSNGRAQSVYNPYSPCIPGAMIALMANMHKHNRNFIKKRPT</sequence>
<accession>A0ACB7I277</accession>